<gene>
    <name evidence="3" type="ORF">SAMN02745702_00883</name>
</gene>
<sequence length="265" mass="30107">MSDSLSSWIVRPCIRHSPRLRLVCLPYAGGGASLFRKWPQFLPEDIELLAVQLPGREKRLFDPPCSDLAVIVHKLRAALQNYLDCPLGFFGYSMGTRIAYELARTLREQDNIQPACMFVAACKGPQIEEPPNPRYLLPDKEFKEALRDLGGTPDEVLENTELMDMYLPALRADFALKESYVHSPCPPFDCPITAYCGDHDKEAPQDESQTWDQETTAAFRLRCFPGGHFFIHDNLSELLSDMKSQLHITLREPSHKARTQKRTQG</sequence>
<name>A0A1T4VRY4_9BACT</name>
<reference evidence="3 4" key="1">
    <citation type="submission" date="2017-02" db="EMBL/GenBank/DDBJ databases">
        <authorList>
            <person name="Peterson S.W."/>
        </authorList>
    </citation>
    <scope>NUCLEOTIDE SEQUENCE [LARGE SCALE GENOMIC DNA]</scope>
    <source>
        <strain evidence="3 4">DSM 18034</strain>
    </source>
</reference>
<proteinExistence type="inferred from homology"/>
<accession>A0A1T4VRY4</accession>
<dbReference type="GO" id="GO:0016787">
    <property type="term" value="F:hydrolase activity"/>
    <property type="evidence" value="ECO:0007669"/>
    <property type="project" value="UniProtKB-KW"/>
</dbReference>
<dbReference type="STRING" id="1121442.SAMN02745702_00883"/>
<dbReference type="Pfam" id="PF00975">
    <property type="entry name" value="Thioesterase"/>
    <property type="match status" value="1"/>
</dbReference>
<dbReference type="InterPro" id="IPR001031">
    <property type="entry name" value="Thioesterase"/>
</dbReference>
<evidence type="ECO:0000313" key="4">
    <source>
        <dbReference type="Proteomes" id="UP000189733"/>
    </source>
</evidence>
<dbReference type="PANTHER" id="PTHR11487:SF0">
    <property type="entry name" value="S-ACYL FATTY ACID SYNTHASE THIOESTERASE, MEDIUM CHAIN"/>
    <property type="match status" value="1"/>
</dbReference>
<keyword evidence="3" id="KW-0378">Hydrolase</keyword>
<dbReference type="Proteomes" id="UP000189733">
    <property type="component" value="Unassembled WGS sequence"/>
</dbReference>
<dbReference type="InterPro" id="IPR012223">
    <property type="entry name" value="TEII"/>
</dbReference>
<protein>
    <submittedName>
        <fullName evidence="3">Medium-chain acyl-[acyl-carrier-protein] hydrolase</fullName>
    </submittedName>
</protein>
<dbReference type="InterPro" id="IPR029058">
    <property type="entry name" value="AB_hydrolase_fold"/>
</dbReference>
<dbReference type="PANTHER" id="PTHR11487">
    <property type="entry name" value="THIOESTERASE"/>
    <property type="match status" value="1"/>
</dbReference>
<keyword evidence="4" id="KW-1185">Reference proteome</keyword>
<dbReference type="OrthoDB" id="8480037at2"/>
<evidence type="ECO:0000259" key="2">
    <source>
        <dbReference type="Pfam" id="PF00975"/>
    </source>
</evidence>
<dbReference type="EMBL" id="FUYA01000002">
    <property type="protein sequence ID" value="SKA67754.1"/>
    <property type="molecule type" value="Genomic_DNA"/>
</dbReference>
<feature type="domain" description="Thioesterase" evidence="2">
    <location>
        <begin position="21"/>
        <end position="245"/>
    </location>
</feature>
<dbReference type="SUPFAM" id="SSF53474">
    <property type="entry name" value="alpha/beta-Hydrolases"/>
    <property type="match status" value="1"/>
</dbReference>
<comment type="similarity">
    <text evidence="1">Belongs to the thioesterase family.</text>
</comment>
<evidence type="ECO:0000256" key="1">
    <source>
        <dbReference type="ARBA" id="ARBA00007169"/>
    </source>
</evidence>
<dbReference type="Gene3D" id="3.40.50.1820">
    <property type="entry name" value="alpha/beta hydrolase"/>
    <property type="match status" value="1"/>
</dbReference>
<dbReference type="AlphaFoldDB" id="A0A1T4VRY4"/>
<evidence type="ECO:0000313" key="3">
    <source>
        <dbReference type="EMBL" id="SKA67754.1"/>
    </source>
</evidence>
<organism evidence="3 4">
    <name type="scientific">Desulfobaculum bizertense DSM 18034</name>
    <dbReference type="NCBI Taxonomy" id="1121442"/>
    <lineage>
        <taxon>Bacteria</taxon>
        <taxon>Pseudomonadati</taxon>
        <taxon>Thermodesulfobacteriota</taxon>
        <taxon>Desulfovibrionia</taxon>
        <taxon>Desulfovibrionales</taxon>
        <taxon>Desulfovibrionaceae</taxon>
        <taxon>Desulfobaculum</taxon>
    </lineage>
</organism>
<dbReference type="RefSeq" id="WP_078684186.1">
    <property type="nucleotide sequence ID" value="NZ_FUYA01000002.1"/>
</dbReference>
<dbReference type="GO" id="GO:0008610">
    <property type="term" value="P:lipid biosynthetic process"/>
    <property type="evidence" value="ECO:0007669"/>
    <property type="project" value="TreeGrafter"/>
</dbReference>